<evidence type="ECO:0000259" key="4">
    <source>
        <dbReference type="Pfam" id="PF02449"/>
    </source>
</evidence>
<reference evidence="6" key="1">
    <citation type="journal article" date="2017" name="Genome Announc.">
        <title>Draft Genome Sequence of Terrimicrobium sacchariphilum NM-5T, a Facultative Anaerobic Soil Bacterium of the Class Spartobacteria.</title>
        <authorList>
            <person name="Qiu Y.L."/>
            <person name="Tourlousse D.M."/>
            <person name="Matsuura N."/>
            <person name="Ohashi A."/>
            <person name="Sekiguchi Y."/>
        </authorList>
    </citation>
    <scope>NUCLEOTIDE SEQUENCE [LARGE SCALE GENOMIC DNA]</scope>
    <source>
        <strain evidence="6">NM-5</strain>
    </source>
</reference>
<dbReference type="GO" id="GO:0009341">
    <property type="term" value="C:beta-galactosidase complex"/>
    <property type="evidence" value="ECO:0007669"/>
    <property type="project" value="InterPro"/>
</dbReference>
<keyword evidence="2" id="KW-0326">Glycosidase</keyword>
<dbReference type="OrthoDB" id="9760450at2"/>
<dbReference type="EMBL" id="BDCO01000002">
    <property type="protein sequence ID" value="GAT31867.1"/>
    <property type="molecule type" value="Genomic_DNA"/>
</dbReference>
<dbReference type="InterPro" id="IPR017853">
    <property type="entry name" value="GH"/>
</dbReference>
<dbReference type="Gene3D" id="2.60.120.430">
    <property type="entry name" value="Galactose-binding lectin"/>
    <property type="match status" value="1"/>
</dbReference>
<dbReference type="GO" id="GO:0004565">
    <property type="term" value="F:beta-galactosidase activity"/>
    <property type="evidence" value="ECO:0007669"/>
    <property type="project" value="InterPro"/>
</dbReference>
<dbReference type="InParanoid" id="A0A146G4B3"/>
<dbReference type="AlphaFoldDB" id="A0A146G4B3"/>
<sequence>MRIRFLAILGFPVVLCAQEPLKTDTRPINSFESEPTGITTKDASYATTTEGASDGARALHLTFRTPAPYPAVIFDFDTPQDFRGYGGLAFDVYNPGPNMVAFNTRIDSSTEADGSGNHSRTGRGSIDGGQRATYVIPFGTDPSTLKVKALPGFGAFRSVGSLGKGPFDLSHVVNWQVFLNLPADNRDLIIDNVRLVPGHKEDFSNLVDKYGQYTRETWPGKVTGDQDFAAQSAEEDRDLAAHPVAKDRDIYGGWASGPKLDATGFFRVAKHDDKWTFVDPEGRLFLSFGPTCIGTTDVTTIKGREELFNGLPADDPALKAATTADGVDFLKANLIRKYGSDFTKPWLDRSYIRLLSWGFNTIAAFSSWGSIGNGRVPYTLTVWPSGKHARVTWGTGYVRGMDDPFDPQFAADVAAAVEGQAKRAKDDPFCIGYFVGNEEAWGYHKNDPASHYGLAIGALKAEAKASPAKRAILQQLQEKYRDISALNAAWETSFASWSAMEAPVSLPGILRPKVIADLSAFLSLYAETYFRTVNEAIKQADPNHLYLGCRFAGYSPEVLAAAAKHCDVLSFNIYRDKLSTTEWAILDAYDKPVLIGEFHFGSTDRGVFDTGLFAAADQKSRGVSYDAYIRSVLAHPKFVGAHWFQYADQPATGRAMDGENAGIGFVSITDTPHQEFIDSVRKTNAEIYSYRFQK</sequence>
<proteinExistence type="predicted"/>
<dbReference type="InterPro" id="IPR013529">
    <property type="entry name" value="Glyco_hydro_42_N"/>
</dbReference>
<evidence type="ECO:0000256" key="2">
    <source>
        <dbReference type="ARBA" id="ARBA00023295"/>
    </source>
</evidence>
<feature type="region of interest" description="Disordered" evidence="3">
    <location>
        <begin position="109"/>
        <end position="128"/>
    </location>
</feature>
<dbReference type="Proteomes" id="UP000076023">
    <property type="component" value="Unassembled WGS sequence"/>
</dbReference>
<protein>
    <submittedName>
        <fullName evidence="5">Beta-galactosidase</fullName>
    </submittedName>
</protein>
<dbReference type="GO" id="GO:0005975">
    <property type="term" value="P:carbohydrate metabolic process"/>
    <property type="evidence" value="ECO:0007669"/>
    <property type="project" value="InterPro"/>
</dbReference>
<comment type="caution">
    <text evidence="5">The sequence shown here is derived from an EMBL/GenBank/DDBJ whole genome shotgun (WGS) entry which is preliminary data.</text>
</comment>
<evidence type="ECO:0000313" key="5">
    <source>
        <dbReference type="EMBL" id="GAT31867.1"/>
    </source>
</evidence>
<dbReference type="SUPFAM" id="SSF51445">
    <property type="entry name" value="(Trans)glycosidases"/>
    <property type="match status" value="1"/>
</dbReference>
<organism evidence="5 6">
    <name type="scientific">Terrimicrobium sacchariphilum</name>
    <dbReference type="NCBI Taxonomy" id="690879"/>
    <lineage>
        <taxon>Bacteria</taxon>
        <taxon>Pseudomonadati</taxon>
        <taxon>Verrucomicrobiota</taxon>
        <taxon>Terrimicrobiia</taxon>
        <taxon>Terrimicrobiales</taxon>
        <taxon>Terrimicrobiaceae</taxon>
        <taxon>Terrimicrobium</taxon>
    </lineage>
</organism>
<keyword evidence="1" id="KW-0378">Hydrolase</keyword>
<evidence type="ECO:0000256" key="3">
    <source>
        <dbReference type="SAM" id="MobiDB-lite"/>
    </source>
</evidence>
<feature type="compositionally biased region" description="Polar residues" evidence="3">
    <location>
        <begin position="109"/>
        <end position="119"/>
    </location>
</feature>
<dbReference type="RefSeq" id="WP_075077741.1">
    <property type="nucleotide sequence ID" value="NZ_BDCO01000002.1"/>
</dbReference>
<feature type="domain" description="Glycoside hydrolase family 42 N-terminal" evidence="4">
    <location>
        <begin position="407"/>
        <end position="576"/>
    </location>
</feature>
<dbReference type="Gene3D" id="3.20.20.80">
    <property type="entry name" value="Glycosidases"/>
    <property type="match status" value="1"/>
</dbReference>
<dbReference type="STRING" id="690879.TSACC_2261"/>
<evidence type="ECO:0000313" key="6">
    <source>
        <dbReference type="Proteomes" id="UP000076023"/>
    </source>
</evidence>
<gene>
    <name evidence="5" type="ORF">TSACC_2261</name>
</gene>
<keyword evidence="6" id="KW-1185">Reference proteome</keyword>
<evidence type="ECO:0000256" key="1">
    <source>
        <dbReference type="ARBA" id="ARBA00022801"/>
    </source>
</evidence>
<dbReference type="Pfam" id="PF02449">
    <property type="entry name" value="Glyco_hydro_42"/>
    <property type="match status" value="1"/>
</dbReference>
<name>A0A146G4B3_TERSA</name>
<accession>A0A146G4B3</accession>